<sequence length="34" mass="4131">MTRQREIYKIKDRGCLECVEFAVLLVKHVTEKMY</sequence>
<evidence type="ECO:0000313" key="1">
    <source>
        <dbReference type="EMBL" id="PWJ77396.1"/>
    </source>
</evidence>
<dbReference type="Proteomes" id="UP000245412">
    <property type="component" value="Unassembled WGS sequence"/>
</dbReference>
<dbReference type="EMBL" id="QGGY01000003">
    <property type="protein sequence ID" value="PWJ77396.1"/>
    <property type="molecule type" value="Genomic_DNA"/>
</dbReference>
<protein>
    <submittedName>
        <fullName evidence="1">Uncharacterized protein</fullName>
    </submittedName>
</protein>
<keyword evidence="2" id="KW-1185">Reference proteome</keyword>
<accession>A0AB73T6Z4</accession>
<gene>
    <name evidence="1" type="ORF">C7383_103241</name>
</gene>
<comment type="caution">
    <text evidence="1">The sequence shown here is derived from an EMBL/GenBank/DDBJ whole genome shotgun (WGS) entry which is preliminary data.</text>
</comment>
<reference evidence="1 2" key="1">
    <citation type="submission" date="2018-05" db="EMBL/GenBank/DDBJ databases">
        <authorList>
            <person name="Goeker M."/>
            <person name="Huntemann M."/>
            <person name="Clum A."/>
            <person name="Pillay M."/>
            <person name="Palaniappan K."/>
            <person name="Varghese N."/>
            <person name="Mikhailova N."/>
            <person name="Stamatis D."/>
            <person name="Reddy T."/>
            <person name="Daum C."/>
            <person name="Shapiro N."/>
            <person name="Ivanova N."/>
            <person name="Kyrpides N."/>
            <person name="Woyke T."/>
        </authorList>
    </citation>
    <scope>NUCLEOTIDE SEQUENCE [LARGE SCALE GENOMIC DNA]</scope>
    <source>
        <strain evidence="1 2">DSM 26524</strain>
    </source>
</reference>
<evidence type="ECO:0000313" key="2">
    <source>
        <dbReference type="Proteomes" id="UP000245412"/>
    </source>
</evidence>
<name>A0AB73T6Z4_9FIRM</name>
<dbReference type="AlphaFoldDB" id="A0AB73T6Z4"/>
<organism evidence="1 2">
    <name type="scientific">Murimonas intestini</name>
    <dbReference type="NCBI Taxonomy" id="1337051"/>
    <lineage>
        <taxon>Bacteria</taxon>
        <taxon>Bacillati</taxon>
        <taxon>Bacillota</taxon>
        <taxon>Clostridia</taxon>
        <taxon>Lachnospirales</taxon>
        <taxon>Lachnospiraceae</taxon>
        <taxon>Murimonas</taxon>
    </lineage>
</organism>
<proteinExistence type="predicted"/>